<feature type="domain" description="M23ase beta-sheet core" evidence="1">
    <location>
        <begin position="31"/>
        <end position="128"/>
    </location>
</feature>
<dbReference type="InterPro" id="IPR011055">
    <property type="entry name" value="Dup_hybrid_motif"/>
</dbReference>
<dbReference type="PANTHER" id="PTHR21666">
    <property type="entry name" value="PEPTIDASE-RELATED"/>
    <property type="match status" value="1"/>
</dbReference>
<evidence type="ECO:0000313" key="3">
    <source>
        <dbReference type="Proteomes" id="UP000198867"/>
    </source>
</evidence>
<dbReference type="Pfam" id="PF01551">
    <property type="entry name" value="Peptidase_M23"/>
    <property type="match status" value="1"/>
</dbReference>
<dbReference type="OrthoDB" id="1099523at2"/>
<dbReference type="Proteomes" id="UP000198867">
    <property type="component" value="Unassembled WGS sequence"/>
</dbReference>
<dbReference type="RefSeq" id="WP_090710272.1">
    <property type="nucleotide sequence ID" value="NZ_FOVM01000004.1"/>
</dbReference>
<reference evidence="3" key="1">
    <citation type="submission" date="2016-10" db="EMBL/GenBank/DDBJ databases">
        <authorList>
            <person name="Varghese N."/>
            <person name="Submissions S."/>
        </authorList>
    </citation>
    <scope>NUCLEOTIDE SEQUENCE [LARGE SCALE GENOMIC DNA]</scope>
    <source>
        <strain evidence="3">CGMCC 1.11101</strain>
    </source>
</reference>
<organism evidence="2 3">
    <name type="scientific">Mycetocola miduiensis</name>
    <dbReference type="NCBI Taxonomy" id="995034"/>
    <lineage>
        <taxon>Bacteria</taxon>
        <taxon>Bacillati</taxon>
        <taxon>Actinomycetota</taxon>
        <taxon>Actinomycetes</taxon>
        <taxon>Micrococcales</taxon>
        <taxon>Microbacteriaceae</taxon>
        <taxon>Mycetocola</taxon>
    </lineage>
</organism>
<dbReference type="CDD" id="cd12797">
    <property type="entry name" value="M23_peptidase"/>
    <property type="match status" value="1"/>
</dbReference>
<dbReference type="InterPro" id="IPR050570">
    <property type="entry name" value="Cell_wall_metabolism_enzyme"/>
</dbReference>
<evidence type="ECO:0000313" key="2">
    <source>
        <dbReference type="EMBL" id="SFN65952.1"/>
    </source>
</evidence>
<dbReference type="AlphaFoldDB" id="A0A1I5AU80"/>
<dbReference type="EMBL" id="FOVM01000004">
    <property type="protein sequence ID" value="SFN65952.1"/>
    <property type="molecule type" value="Genomic_DNA"/>
</dbReference>
<dbReference type="Gene3D" id="2.70.70.10">
    <property type="entry name" value="Glucose Permease (Domain IIA)"/>
    <property type="match status" value="1"/>
</dbReference>
<keyword evidence="3" id="KW-1185">Reference proteome</keyword>
<evidence type="ECO:0000259" key="1">
    <source>
        <dbReference type="Pfam" id="PF01551"/>
    </source>
</evidence>
<dbReference type="InterPro" id="IPR016047">
    <property type="entry name" value="M23ase_b-sheet_dom"/>
</dbReference>
<accession>A0A1I5AU80</accession>
<dbReference type="PANTHER" id="PTHR21666:SF270">
    <property type="entry name" value="MUREIN HYDROLASE ACTIVATOR ENVC"/>
    <property type="match status" value="1"/>
</dbReference>
<protein>
    <submittedName>
        <fullName evidence="2">Peptidase family M23</fullName>
    </submittedName>
</protein>
<dbReference type="SUPFAM" id="SSF51261">
    <property type="entry name" value="Duplicated hybrid motif"/>
    <property type="match status" value="1"/>
</dbReference>
<sequence length="256" mass="28654">MNLYELKCRTRAYGVSRRWRDAFGLWRSEAKHKGDDYAATYGHDPVYAIQPGKVVAVGWSPIFGYFLQVRRDAFVVVKYHMFERQPAFVKGDQILPGDYLGRTGASADNASGNHIHIQVERLYFTVDPRPFVTEYLGTPASAGAVAFPTNPEPFEEDDMFTDQDRAEAAETLRLLRTRNLPVLVKTGRSNKVWLSDLVVRRLVASEDELARTKGSLQSRSLSTVVNVVADLDVFGVPVLTDAQRESLTQAQIDGEA</sequence>
<name>A0A1I5AU80_9MICO</name>
<gene>
    <name evidence="2" type="ORF">SAMN05216219_1542</name>
</gene>
<proteinExistence type="predicted"/>
<dbReference type="STRING" id="995034.SAMN05216219_1542"/>
<dbReference type="GO" id="GO:0004222">
    <property type="term" value="F:metalloendopeptidase activity"/>
    <property type="evidence" value="ECO:0007669"/>
    <property type="project" value="TreeGrafter"/>
</dbReference>